<dbReference type="InterPro" id="IPR016047">
    <property type="entry name" value="M23ase_b-sheet_dom"/>
</dbReference>
<accession>A1ZQ52</accession>
<dbReference type="Pfam" id="PF01551">
    <property type="entry name" value="Peptidase_M23"/>
    <property type="match status" value="1"/>
</dbReference>
<evidence type="ECO:0000313" key="2">
    <source>
        <dbReference type="EMBL" id="EAY27461.1"/>
    </source>
</evidence>
<protein>
    <submittedName>
        <fullName evidence="2">Peptidase M23B</fullName>
    </submittedName>
</protein>
<dbReference type="InterPro" id="IPR011055">
    <property type="entry name" value="Dup_hybrid_motif"/>
</dbReference>
<dbReference type="CDD" id="cd12797">
    <property type="entry name" value="M23_peptidase"/>
    <property type="match status" value="1"/>
</dbReference>
<organism evidence="2 3">
    <name type="scientific">Microscilla marina ATCC 23134</name>
    <dbReference type="NCBI Taxonomy" id="313606"/>
    <lineage>
        <taxon>Bacteria</taxon>
        <taxon>Pseudomonadati</taxon>
        <taxon>Bacteroidota</taxon>
        <taxon>Cytophagia</taxon>
        <taxon>Cytophagales</taxon>
        <taxon>Microscillaceae</taxon>
        <taxon>Microscilla</taxon>
    </lineage>
</organism>
<dbReference type="Proteomes" id="UP000004095">
    <property type="component" value="Unassembled WGS sequence"/>
</dbReference>
<dbReference type="SUPFAM" id="SSF51261">
    <property type="entry name" value="Duplicated hybrid motif"/>
    <property type="match status" value="1"/>
</dbReference>
<dbReference type="AlphaFoldDB" id="A1ZQ52"/>
<gene>
    <name evidence="2" type="ORF">M23134_06862</name>
</gene>
<evidence type="ECO:0000313" key="3">
    <source>
        <dbReference type="Proteomes" id="UP000004095"/>
    </source>
</evidence>
<dbReference type="eggNOG" id="COG0739">
    <property type="taxonomic scope" value="Bacteria"/>
</dbReference>
<evidence type="ECO:0000259" key="1">
    <source>
        <dbReference type="Pfam" id="PF01551"/>
    </source>
</evidence>
<feature type="domain" description="M23ase beta-sheet core" evidence="1">
    <location>
        <begin position="178"/>
        <end position="266"/>
    </location>
</feature>
<sequence length="290" mass="32204">MFLKPNFSMQTFTPKTKTLPVAAGGVFYCLLSLLLLACDQKPPTTQQVALPPTVTLAQVAQNKPIKATKILSPCERFDQLNTLVRDGKIKRSAAKDSIKKLLPLVAKYFYQNGGINYGRKQWVFPIQGYNKHFIGGKNGEGYVPNGYNYFDGNEHGGHPSHDIFIYDRNQDNLDDNTGKPVNTLSMGSGIVVAYDPAWKPGSALEGGHYLWVYDPGTQGIFYYAHNSKLFVKPGDIVKPGQRIAHIGRTGKSASEKRSPTHLHITYLKVKPDGSLPPEDLYQDLLKCKSF</sequence>
<proteinExistence type="predicted"/>
<reference evidence="2 3" key="1">
    <citation type="submission" date="2007-01" db="EMBL/GenBank/DDBJ databases">
        <authorList>
            <person name="Haygood M."/>
            <person name="Podell S."/>
            <person name="Anderson C."/>
            <person name="Hopkinson B."/>
            <person name="Roe K."/>
            <person name="Barbeau K."/>
            <person name="Gaasterland T."/>
            <person name="Ferriera S."/>
            <person name="Johnson J."/>
            <person name="Kravitz S."/>
            <person name="Beeson K."/>
            <person name="Sutton G."/>
            <person name="Rogers Y.-H."/>
            <person name="Friedman R."/>
            <person name="Frazier M."/>
            <person name="Venter J.C."/>
        </authorList>
    </citation>
    <scope>NUCLEOTIDE SEQUENCE [LARGE SCALE GENOMIC DNA]</scope>
    <source>
        <strain evidence="2 3">ATCC 23134</strain>
    </source>
</reference>
<name>A1ZQ52_MICM2</name>
<keyword evidence="3" id="KW-1185">Reference proteome</keyword>
<comment type="caution">
    <text evidence="2">The sequence shown here is derived from an EMBL/GenBank/DDBJ whole genome shotgun (WGS) entry which is preliminary data.</text>
</comment>
<dbReference type="EMBL" id="AAWS01000023">
    <property type="protein sequence ID" value="EAY27461.1"/>
    <property type="molecule type" value="Genomic_DNA"/>
</dbReference>
<dbReference type="Gene3D" id="2.70.70.10">
    <property type="entry name" value="Glucose Permease (Domain IIA)"/>
    <property type="match status" value="1"/>
</dbReference>